<sequence>TKEACMDNLPKLEEQKTQQIESTEELEVEEDDDEEEEEYENGLLIAQQQKKMNDLEHKLINANLTIQILKDTIRKLRANLVHLLQQITLESVQIDIKEWARKLSITEGQLKYSFEEKEKVTAQNISRHVFRDILREYNNRNYHGDHLKLDKNQIIVAEKKRLAEDGKPKMVDSLITMNNDTIAQQTTQDDHNENKTQDGDNAVNIAPAVGSQ</sequence>
<dbReference type="Proteomes" id="UP000682733">
    <property type="component" value="Unassembled WGS sequence"/>
</dbReference>
<name>A0A8S2E5C0_9BILA</name>
<dbReference type="EMBL" id="CAJNOK010011288">
    <property type="protein sequence ID" value="CAF1136798.1"/>
    <property type="molecule type" value="Genomic_DNA"/>
</dbReference>
<dbReference type="EMBL" id="CAJOBA010024421">
    <property type="protein sequence ID" value="CAF3926637.1"/>
    <property type="molecule type" value="Genomic_DNA"/>
</dbReference>
<comment type="caution">
    <text evidence="2">The sequence shown here is derived from an EMBL/GenBank/DDBJ whole genome shotgun (WGS) entry which is preliminary data.</text>
</comment>
<feature type="compositionally biased region" description="Basic and acidic residues" evidence="1">
    <location>
        <begin position="1"/>
        <end position="16"/>
    </location>
</feature>
<evidence type="ECO:0000256" key="1">
    <source>
        <dbReference type="SAM" id="MobiDB-lite"/>
    </source>
</evidence>
<evidence type="ECO:0000313" key="2">
    <source>
        <dbReference type="EMBL" id="CAF1136798.1"/>
    </source>
</evidence>
<protein>
    <submittedName>
        <fullName evidence="2">Uncharacterized protein</fullName>
    </submittedName>
</protein>
<feature type="region of interest" description="Disordered" evidence="1">
    <location>
        <begin position="179"/>
        <end position="212"/>
    </location>
</feature>
<dbReference type="AlphaFoldDB" id="A0A8S2E5C0"/>
<gene>
    <name evidence="2" type="ORF">OVA965_LOCUS20928</name>
    <name evidence="3" type="ORF">TMI583_LOCUS21449</name>
</gene>
<feature type="non-terminal residue" evidence="2">
    <location>
        <position position="212"/>
    </location>
</feature>
<evidence type="ECO:0000313" key="4">
    <source>
        <dbReference type="Proteomes" id="UP000677228"/>
    </source>
</evidence>
<feature type="compositionally biased region" description="Acidic residues" evidence="1">
    <location>
        <begin position="22"/>
        <end position="37"/>
    </location>
</feature>
<reference evidence="2" key="1">
    <citation type="submission" date="2021-02" db="EMBL/GenBank/DDBJ databases">
        <authorList>
            <person name="Nowell W R."/>
        </authorList>
    </citation>
    <scope>NUCLEOTIDE SEQUENCE</scope>
</reference>
<accession>A0A8S2E5C0</accession>
<dbReference type="Proteomes" id="UP000677228">
    <property type="component" value="Unassembled WGS sequence"/>
</dbReference>
<evidence type="ECO:0000313" key="3">
    <source>
        <dbReference type="EMBL" id="CAF3926637.1"/>
    </source>
</evidence>
<organism evidence="2 4">
    <name type="scientific">Didymodactylos carnosus</name>
    <dbReference type="NCBI Taxonomy" id="1234261"/>
    <lineage>
        <taxon>Eukaryota</taxon>
        <taxon>Metazoa</taxon>
        <taxon>Spiralia</taxon>
        <taxon>Gnathifera</taxon>
        <taxon>Rotifera</taxon>
        <taxon>Eurotatoria</taxon>
        <taxon>Bdelloidea</taxon>
        <taxon>Philodinida</taxon>
        <taxon>Philodinidae</taxon>
        <taxon>Didymodactylos</taxon>
    </lineage>
</organism>
<proteinExistence type="predicted"/>
<feature type="compositionally biased region" description="Basic and acidic residues" evidence="1">
    <location>
        <begin position="188"/>
        <end position="198"/>
    </location>
</feature>
<feature type="region of interest" description="Disordered" evidence="1">
    <location>
        <begin position="1"/>
        <end position="37"/>
    </location>
</feature>